<evidence type="ECO:0000256" key="2">
    <source>
        <dbReference type="SAM" id="Phobius"/>
    </source>
</evidence>
<gene>
    <name evidence="3" type="ORF">NE237_002851</name>
</gene>
<dbReference type="AlphaFoldDB" id="A0A9Q0KFV2"/>
<name>A0A9Q0KFV2_9MAGN</name>
<keyword evidence="2" id="KW-0472">Membrane</keyword>
<sequence length="228" mass="25478">MIKAVENQMNCFPSTSSRFFGYSLLHSIAVFVFLFCSALLCSSFSSFLILILSTLLFFKVTNRKPIPVDDLLVSTIYRNVSEEITIGDISEEDEEESTESGVGQLRKNQNFVTGSQCLSSEGDSIDHSSTSEDSDVDWPFPSDVREIQAFSDDSISDDDSLIEIELPEGNYFGPKEEPNVKSQLNLPDFSPESVFPQQNLMGLLSEINEMNEEENLFEIDISMGSIKC</sequence>
<comment type="caution">
    <text evidence="3">The sequence shown here is derived from an EMBL/GenBank/DDBJ whole genome shotgun (WGS) entry which is preliminary data.</text>
</comment>
<reference evidence="3" key="1">
    <citation type="journal article" date="2023" name="Plant J.">
        <title>The genome of the king protea, Protea cynaroides.</title>
        <authorList>
            <person name="Chang J."/>
            <person name="Duong T.A."/>
            <person name="Schoeman C."/>
            <person name="Ma X."/>
            <person name="Roodt D."/>
            <person name="Barker N."/>
            <person name="Li Z."/>
            <person name="Van de Peer Y."/>
            <person name="Mizrachi E."/>
        </authorList>
    </citation>
    <scope>NUCLEOTIDE SEQUENCE</scope>
    <source>
        <tissue evidence="3">Young leaves</tissue>
    </source>
</reference>
<feature type="region of interest" description="Disordered" evidence="1">
    <location>
        <begin position="119"/>
        <end position="138"/>
    </location>
</feature>
<protein>
    <recommendedName>
        <fullName evidence="5">Transmembrane protein</fullName>
    </recommendedName>
</protein>
<keyword evidence="4" id="KW-1185">Reference proteome</keyword>
<evidence type="ECO:0000313" key="3">
    <source>
        <dbReference type="EMBL" id="KAJ4969752.1"/>
    </source>
</evidence>
<evidence type="ECO:0000313" key="4">
    <source>
        <dbReference type="Proteomes" id="UP001141806"/>
    </source>
</evidence>
<dbReference type="PANTHER" id="PTHR35708">
    <property type="entry name" value="GB|AAD25831.1"/>
    <property type="match status" value="1"/>
</dbReference>
<keyword evidence="2" id="KW-1133">Transmembrane helix</keyword>
<dbReference type="EMBL" id="JAMYWD010000005">
    <property type="protein sequence ID" value="KAJ4969752.1"/>
    <property type="molecule type" value="Genomic_DNA"/>
</dbReference>
<evidence type="ECO:0008006" key="5">
    <source>
        <dbReference type="Google" id="ProtNLM"/>
    </source>
</evidence>
<evidence type="ECO:0000256" key="1">
    <source>
        <dbReference type="SAM" id="MobiDB-lite"/>
    </source>
</evidence>
<proteinExistence type="predicted"/>
<accession>A0A9Q0KFV2</accession>
<feature type="transmembrane region" description="Helical" evidence="2">
    <location>
        <begin position="28"/>
        <end position="58"/>
    </location>
</feature>
<dbReference type="OrthoDB" id="784738at2759"/>
<dbReference type="PANTHER" id="PTHR35708:SF3">
    <property type="entry name" value="GB|AAD25831.1"/>
    <property type="match status" value="1"/>
</dbReference>
<organism evidence="3 4">
    <name type="scientific">Protea cynaroides</name>
    <dbReference type="NCBI Taxonomy" id="273540"/>
    <lineage>
        <taxon>Eukaryota</taxon>
        <taxon>Viridiplantae</taxon>
        <taxon>Streptophyta</taxon>
        <taxon>Embryophyta</taxon>
        <taxon>Tracheophyta</taxon>
        <taxon>Spermatophyta</taxon>
        <taxon>Magnoliopsida</taxon>
        <taxon>Proteales</taxon>
        <taxon>Proteaceae</taxon>
        <taxon>Protea</taxon>
    </lineage>
</organism>
<keyword evidence="2" id="KW-0812">Transmembrane</keyword>
<dbReference type="Proteomes" id="UP001141806">
    <property type="component" value="Unassembled WGS sequence"/>
</dbReference>